<dbReference type="RefSeq" id="WP_133606667.1">
    <property type="nucleotide sequence ID" value="NZ_SNXW01000002.1"/>
</dbReference>
<sequence>MSAVPSQQTAGELLYFGKLPSRGDFVRSTQHAGLVADLDQWQSRTLERLSADPRWKLVYDAAPDLPFAIVSTGSRAALAGHWQASQDSSGRRFPFITAAAFEWPQPRDAAVLAPMMLASVWGGLSRAGRAARVATEHADAQASLQSVQPQALTAERARAELLTFLDTHTVAGLEQMLAASGTRLSLRQAVLALGLLLQPALTQGGGRMGKLLRLPLAADPVLQTPVASWWLLLVLGFFQRHDVELALFLDVHRGPPHLLLGFQGASASTLGAVIDPQAPGHEGVSLAQAEWVEAEVAQDVGLRKLSTYLSDPDLSLWQAVRTHQEVFLGA</sequence>
<dbReference type="NCBIfam" id="TIGR03373">
    <property type="entry name" value="VI_minor_4"/>
    <property type="match status" value="1"/>
</dbReference>
<keyword evidence="2" id="KW-1185">Reference proteome</keyword>
<dbReference type="EMBL" id="SNXW01000002">
    <property type="protein sequence ID" value="TDP85745.1"/>
    <property type="molecule type" value="Genomic_DNA"/>
</dbReference>
<dbReference type="OrthoDB" id="9801841at2"/>
<name>A0A4R6RHT2_9BURK</name>
<dbReference type="Gene3D" id="3.40.1730.10">
    <property type="entry name" value="pa0076 domain"/>
    <property type="match status" value="1"/>
</dbReference>
<comment type="caution">
    <text evidence="1">The sequence shown here is derived from an EMBL/GenBank/DDBJ whole genome shotgun (WGS) entry which is preliminary data.</text>
</comment>
<proteinExistence type="predicted"/>
<reference evidence="1 2" key="1">
    <citation type="submission" date="2019-03" db="EMBL/GenBank/DDBJ databases">
        <title>Genomic Encyclopedia of Type Strains, Phase IV (KMG-IV): sequencing the most valuable type-strain genomes for metagenomic binning, comparative biology and taxonomic classification.</title>
        <authorList>
            <person name="Goeker M."/>
        </authorList>
    </citation>
    <scope>NUCLEOTIDE SEQUENCE [LARGE SCALE GENOMIC DNA]</scope>
    <source>
        <strain evidence="1 2">DSM 11901</strain>
    </source>
</reference>
<organism evidence="1 2">
    <name type="scientific">Aquabacterium commune</name>
    <dbReference type="NCBI Taxonomy" id="70586"/>
    <lineage>
        <taxon>Bacteria</taxon>
        <taxon>Pseudomonadati</taxon>
        <taxon>Pseudomonadota</taxon>
        <taxon>Betaproteobacteria</taxon>
        <taxon>Burkholderiales</taxon>
        <taxon>Aquabacterium</taxon>
    </lineage>
</organism>
<dbReference type="InterPro" id="IPR038225">
    <property type="entry name" value="TagF_sf"/>
</dbReference>
<protein>
    <submittedName>
        <fullName evidence="1">Type VI secretion system protein ImpM</fullName>
    </submittedName>
</protein>
<dbReference type="AlphaFoldDB" id="A0A4R6RHT2"/>
<dbReference type="InterPro" id="IPR017748">
    <property type="entry name" value="TagF"/>
</dbReference>
<dbReference type="Pfam" id="PF09867">
    <property type="entry name" value="TagF_N"/>
    <property type="match status" value="1"/>
</dbReference>
<evidence type="ECO:0000313" key="1">
    <source>
        <dbReference type="EMBL" id="TDP85745.1"/>
    </source>
</evidence>
<accession>A0A4R6RHT2</accession>
<gene>
    <name evidence="1" type="ORF">EV672_10294</name>
</gene>
<evidence type="ECO:0000313" key="2">
    <source>
        <dbReference type="Proteomes" id="UP000294593"/>
    </source>
</evidence>
<dbReference type="Proteomes" id="UP000294593">
    <property type="component" value="Unassembled WGS sequence"/>
</dbReference>